<feature type="domain" description="HPt" evidence="22">
    <location>
        <begin position="1356"/>
        <end position="1459"/>
    </location>
</feature>
<evidence type="ECO:0000256" key="12">
    <source>
        <dbReference type="ARBA" id="ARBA00023136"/>
    </source>
</evidence>
<dbReference type="SUPFAM" id="SSF55874">
    <property type="entry name" value="ATPase domain of HSP90 chaperone/DNA topoisomerase II/histidine kinase"/>
    <property type="match status" value="1"/>
</dbReference>
<keyword evidence="4 14" id="KW-0597">Phosphoprotein</keyword>
<evidence type="ECO:0000256" key="8">
    <source>
        <dbReference type="ARBA" id="ARBA00022777"/>
    </source>
</evidence>
<evidence type="ECO:0000259" key="18">
    <source>
        <dbReference type="PROSITE" id="PS50110"/>
    </source>
</evidence>
<dbReference type="SUPFAM" id="SSF47226">
    <property type="entry name" value="Histidine-containing phosphotransfer domain, HPT domain"/>
    <property type="match status" value="1"/>
</dbReference>
<feature type="domain" description="CHASE" evidence="21">
    <location>
        <begin position="77"/>
        <end position="225"/>
    </location>
</feature>
<dbReference type="SMART" id="SM00387">
    <property type="entry name" value="HATPase_c"/>
    <property type="match status" value="1"/>
</dbReference>
<dbReference type="PROSITE" id="PS50894">
    <property type="entry name" value="HPT"/>
    <property type="match status" value="1"/>
</dbReference>
<evidence type="ECO:0000256" key="9">
    <source>
        <dbReference type="ARBA" id="ARBA00022840"/>
    </source>
</evidence>
<keyword evidence="6 16" id="KW-0812">Transmembrane</keyword>
<dbReference type="CDD" id="cd00082">
    <property type="entry name" value="HisKA"/>
    <property type="match status" value="1"/>
</dbReference>
<dbReference type="Pfam" id="PF00072">
    <property type="entry name" value="Response_reg"/>
    <property type="match status" value="1"/>
</dbReference>
<evidence type="ECO:0000256" key="11">
    <source>
        <dbReference type="ARBA" id="ARBA00023012"/>
    </source>
</evidence>
<dbReference type="InterPro" id="IPR003661">
    <property type="entry name" value="HisK_dim/P_dom"/>
</dbReference>
<feature type="domain" description="PAC" evidence="20">
    <location>
        <begin position="576"/>
        <end position="628"/>
    </location>
</feature>
<dbReference type="GO" id="GO:0005524">
    <property type="term" value="F:ATP binding"/>
    <property type="evidence" value="ECO:0007669"/>
    <property type="project" value="UniProtKB-KW"/>
</dbReference>
<feature type="domain" description="PAC" evidence="20">
    <location>
        <begin position="706"/>
        <end position="758"/>
    </location>
</feature>
<dbReference type="InterPro" id="IPR011006">
    <property type="entry name" value="CheY-like_superfamily"/>
</dbReference>
<evidence type="ECO:0000259" key="19">
    <source>
        <dbReference type="PROSITE" id="PS50112"/>
    </source>
</evidence>
<feature type="domain" description="PAS" evidence="19">
    <location>
        <begin position="486"/>
        <end position="532"/>
    </location>
</feature>
<evidence type="ECO:0000256" key="16">
    <source>
        <dbReference type="SAM" id="Phobius"/>
    </source>
</evidence>
<dbReference type="InterPro" id="IPR001610">
    <property type="entry name" value="PAC"/>
</dbReference>
<dbReference type="Proteomes" id="UP000252086">
    <property type="component" value="Unassembled WGS sequence"/>
</dbReference>
<dbReference type="InterPro" id="IPR036890">
    <property type="entry name" value="HATPase_C_sf"/>
</dbReference>
<dbReference type="SMART" id="SM00448">
    <property type="entry name" value="REC"/>
    <property type="match status" value="2"/>
</dbReference>
<comment type="subcellular location">
    <subcellularLocation>
        <location evidence="2">Membrane</location>
    </subcellularLocation>
</comment>
<evidence type="ECO:0000313" key="24">
    <source>
        <dbReference type="Proteomes" id="UP000252086"/>
    </source>
</evidence>
<feature type="coiled-coil region" evidence="15">
    <location>
        <begin position="458"/>
        <end position="489"/>
    </location>
</feature>
<evidence type="ECO:0000256" key="2">
    <source>
        <dbReference type="ARBA" id="ARBA00004370"/>
    </source>
</evidence>
<dbReference type="PROSITE" id="PS50112">
    <property type="entry name" value="PAS"/>
    <property type="match status" value="2"/>
</dbReference>
<reference evidence="23 24" key="1">
    <citation type="submission" date="2018-06" db="EMBL/GenBank/DDBJ databases">
        <title>Genomic Encyclopedia of Type Strains, Phase III (KMG-III): the genomes of soil and plant-associated and newly described type strains.</title>
        <authorList>
            <person name="Whitman W."/>
        </authorList>
    </citation>
    <scope>NUCLEOTIDE SEQUENCE [LARGE SCALE GENOMIC DNA]</scope>
    <source>
        <strain evidence="23 24">CECT 7732</strain>
    </source>
</reference>
<dbReference type="Pfam" id="PF00512">
    <property type="entry name" value="HisKA"/>
    <property type="match status" value="1"/>
</dbReference>
<evidence type="ECO:0000256" key="1">
    <source>
        <dbReference type="ARBA" id="ARBA00000085"/>
    </source>
</evidence>
<keyword evidence="10 16" id="KW-1133">Transmembrane helix</keyword>
<dbReference type="SMART" id="SM00388">
    <property type="entry name" value="HisKA"/>
    <property type="match status" value="1"/>
</dbReference>
<protein>
    <recommendedName>
        <fullName evidence="3">histidine kinase</fullName>
        <ecNumber evidence="3">2.7.13.3</ecNumber>
    </recommendedName>
</protein>
<feature type="transmembrane region" description="Helical" evidence="16">
    <location>
        <begin position="12"/>
        <end position="30"/>
    </location>
</feature>
<dbReference type="Pfam" id="PF02518">
    <property type="entry name" value="HATPase_c"/>
    <property type="match status" value="1"/>
</dbReference>
<keyword evidence="9" id="KW-0067">ATP-binding</keyword>
<dbReference type="InterPro" id="IPR042240">
    <property type="entry name" value="CHASE_sf"/>
</dbReference>
<evidence type="ECO:0000259" key="22">
    <source>
        <dbReference type="PROSITE" id="PS50894"/>
    </source>
</evidence>
<dbReference type="InterPro" id="IPR004358">
    <property type="entry name" value="Sig_transdc_His_kin-like_C"/>
</dbReference>
<dbReference type="InterPro" id="IPR035965">
    <property type="entry name" value="PAS-like_dom_sf"/>
</dbReference>
<dbReference type="PROSITE" id="PS50109">
    <property type="entry name" value="HIS_KIN"/>
    <property type="match status" value="1"/>
</dbReference>
<dbReference type="CDD" id="cd17546">
    <property type="entry name" value="REC_hyHK_CKI1_RcsC-like"/>
    <property type="match status" value="1"/>
</dbReference>
<feature type="modified residue" description="4-aspartylphosphate" evidence="14">
    <location>
        <position position="1071"/>
    </location>
</feature>
<dbReference type="GO" id="GO:0005886">
    <property type="term" value="C:plasma membrane"/>
    <property type="evidence" value="ECO:0007669"/>
    <property type="project" value="UniProtKB-SubCell"/>
</dbReference>
<dbReference type="EMBL" id="QNRF01000004">
    <property type="protein sequence ID" value="RBO83496.1"/>
    <property type="molecule type" value="Genomic_DNA"/>
</dbReference>
<dbReference type="InterPro" id="IPR000014">
    <property type="entry name" value="PAS"/>
</dbReference>
<keyword evidence="8" id="KW-0418">Kinase</keyword>
<keyword evidence="24" id="KW-1185">Reference proteome</keyword>
<dbReference type="PANTHER" id="PTHR45339">
    <property type="entry name" value="HYBRID SIGNAL TRANSDUCTION HISTIDINE KINASE J"/>
    <property type="match status" value="1"/>
</dbReference>
<evidence type="ECO:0000256" key="15">
    <source>
        <dbReference type="SAM" id="Coils"/>
    </source>
</evidence>
<dbReference type="SMART" id="SM00091">
    <property type="entry name" value="PAS"/>
    <property type="match status" value="3"/>
</dbReference>
<evidence type="ECO:0000256" key="3">
    <source>
        <dbReference type="ARBA" id="ARBA00012438"/>
    </source>
</evidence>
<dbReference type="InterPro" id="IPR000700">
    <property type="entry name" value="PAS-assoc_C"/>
</dbReference>
<dbReference type="PANTHER" id="PTHR45339:SF3">
    <property type="entry name" value="HISTIDINE KINASE"/>
    <property type="match status" value="1"/>
</dbReference>
<evidence type="ECO:0000256" key="10">
    <source>
        <dbReference type="ARBA" id="ARBA00022989"/>
    </source>
</evidence>
<dbReference type="Pfam" id="PF08447">
    <property type="entry name" value="PAS_3"/>
    <property type="match status" value="1"/>
</dbReference>
<dbReference type="CDD" id="cd16922">
    <property type="entry name" value="HATPase_EvgS-ArcB-TorS-like"/>
    <property type="match status" value="1"/>
</dbReference>
<dbReference type="InterPro" id="IPR008207">
    <property type="entry name" value="Sig_transdc_His_kin_Hpt_dom"/>
</dbReference>
<dbReference type="InterPro" id="IPR006189">
    <property type="entry name" value="CHASE_dom"/>
</dbReference>
<dbReference type="InterPro" id="IPR036641">
    <property type="entry name" value="HPT_dom_sf"/>
</dbReference>
<evidence type="ECO:0000256" key="4">
    <source>
        <dbReference type="ARBA" id="ARBA00022553"/>
    </source>
</evidence>
<keyword evidence="11" id="KW-0902">Two-component regulatory system</keyword>
<evidence type="ECO:0000256" key="6">
    <source>
        <dbReference type="ARBA" id="ARBA00022692"/>
    </source>
</evidence>
<evidence type="ECO:0000259" key="17">
    <source>
        <dbReference type="PROSITE" id="PS50109"/>
    </source>
</evidence>
<dbReference type="FunFam" id="3.30.565.10:FF:000078">
    <property type="entry name" value="Two-component sensor histidine kinase"/>
    <property type="match status" value="1"/>
</dbReference>
<dbReference type="GO" id="GO:0000155">
    <property type="term" value="F:phosphorelay sensor kinase activity"/>
    <property type="evidence" value="ECO:0007669"/>
    <property type="project" value="InterPro"/>
</dbReference>
<keyword evidence="5" id="KW-0808">Transferase</keyword>
<comment type="catalytic activity">
    <reaction evidence="1">
        <text>ATP + protein L-histidine = ADP + protein N-phospho-L-histidine.</text>
        <dbReference type="EC" id="2.7.13.3"/>
    </reaction>
</comment>
<sequence length="1462" mass="162983">MYWTSSNNIFNRWVILTLVLGCFLSVYVTYRVHTSNQDIIDQSAAQASEEVLQQVVTRIQLYQYGLRGARGVVLTAGEKDITRDDFYQYSVTRDIDTEFPGANGFGFIRRVPQESMDEYLSQIRTSSWPDFKIKELSSNFSERYIIEFVEPIGPNQQAIGLDIASEVNRREAALSAIYDGEVRITGPITLVQASGKTSQSVLILMPIYRNGKVPRDTQGRYRDGFGWSYAPLIMEDVLMGLEIDQSKIHFELYDVTDLDDQVGFYSNDGKGSIEQLHITETEIYGRKWQNRLSVTDAYIRELRLSDPYVFLFFGCTLSVLAGILVAVIRVNMARRQEVVAHQSRIAAVVESSADGIISLNLEGMITSWNRGAEQIYGYQQREVIGLSALQTLVPSELQTDDKKMFLQVRQQKQALSIETRIQTKSGSQVPVSLTISPIFDANQSIVGISQSVRDISERKKAEAKIRELNIRLEDQVKARTAELEDLNRLLNDVLQASSEIAIVATDKKGLITLFNKGAERMLGYQAEEVLAERTPVVFHTTAEIDQHRAVIFEEYGSYVSDPMEVLIFKAKQQNYDRQEWTYVHKSGSRQPVSLVITPMKNARGDIVGYLGMAMDISEQKRNQQALVAARDQLLIAAEVAQLGVWSWDLEQDVLEWSDMMYDIYHYPKNLNEDGVTLLDWQARLHPEDKEKTLNHFNQSVRNGKLYSDVFRIILPDDSVRFIQAGAYIEKDSQGNTLRLTGVNQDITSERELETWLRHAKDEADAASAAKSTFLANMSHEIRTPMNAILGMLQLVKRTPLSDQQDDYISKAQISAQSLLGLINDVLDFSKVDAGKLELEQVVFDFEALLSELSTVLSGSPIRDQVELVFDVDQHLPSHFVGDKLRLLQVLINLLSNAIKFTLEGCITLEIKCLQQEQGMAQLAVAVKDTGIGISQENIDSIFEVFSQAESSTTRRFGGTGLGLVICRRFVELMGGELTVESQFGKGSCFSFCIDLPIADEASRKPIQQPVTQQKSIKVLIAESNLASQIILTRMAQNLGWQTEAIDDYAAISHVLKQAHTDSKPFDVVLIDVKLPNFYGQSSLDELGQIIPDGAPLPKSILLLNATNENAHETTLPNTVKLLKPVTLSRLSETVYQTLAVKQTVQVAPVMAQQEDKVLQGINLLLVEDNEFNRQVATELLMIEGANVSVATGGAEGVSMVLNQTLPVFDLVLMDMQMPDVDGLEATREIRMDSRFANLPIVAMTANVSATDRQACLDAGMNDHLGKPLDIGQIIACILRLIPDKQPKIHPESEDGVRLSKHSASVSENDVPETHVSKKKVLEKKVSDESAKVGTVEADNSLDAEKVEDILDRFGGSIELYRSVMSGFESEADTLIEQLRKAVDEQDVGQLIEVLHSLKGSGLTMGLVKSSAVLGQYEAELKASSDADAHASCIDGLSQLDVKKMIDDELTDIHRRVEQFADY</sequence>
<organism evidence="23 24">
    <name type="scientific">Marinomonas aquiplantarum</name>
    <dbReference type="NCBI Taxonomy" id="491951"/>
    <lineage>
        <taxon>Bacteria</taxon>
        <taxon>Pseudomonadati</taxon>
        <taxon>Pseudomonadota</taxon>
        <taxon>Gammaproteobacteria</taxon>
        <taxon>Oceanospirillales</taxon>
        <taxon>Oceanospirillaceae</taxon>
        <taxon>Marinomonas</taxon>
    </lineage>
</organism>
<dbReference type="Gene3D" id="1.20.120.160">
    <property type="entry name" value="HPT domain"/>
    <property type="match status" value="1"/>
</dbReference>
<dbReference type="SUPFAM" id="SSF52172">
    <property type="entry name" value="CheY-like"/>
    <property type="match status" value="2"/>
</dbReference>
<feature type="domain" description="Response regulatory" evidence="18">
    <location>
        <begin position="1017"/>
        <end position="1138"/>
    </location>
</feature>
<dbReference type="NCBIfam" id="TIGR00229">
    <property type="entry name" value="sensory_box"/>
    <property type="match status" value="2"/>
</dbReference>
<keyword evidence="12 16" id="KW-0472">Membrane</keyword>
<dbReference type="InterPro" id="IPR013655">
    <property type="entry name" value="PAS_fold_3"/>
</dbReference>
<dbReference type="InterPro" id="IPR003594">
    <property type="entry name" value="HATPase_dom"/>
</dbReference>
<dbReference type="RefSeq" id="WP_113874444.1">
    <property type="nucleotide sequence ID" value="NZ_QNRF01000004.1"/>
</dbReference>
<keyword evidence="7" id="KW-0547">Nucleotide-binding</keyword>
<dbReference type="Pfam" id="PF03924">
    <property type="entry name" value="CHASE"/>
    <property type="match status" value="1"/>
</dbReference>
<dbReference type="SUPFAM" id="SSF47384">
    <property type="entry name" value="Homodimeric domain of signal transducing histidine kinase"/>
    <property type="match status" value="1"/>
</dbReference>
<feature type="domain" description="PAS" evidence="19">
    <location>
        <begin position="341"/>
        <end position="396"/>
    </location>
</feature>
<feature type="domain" description="Response regulatory" evidence="18">
    <location>
        <begin position="1162"/>
        <end position="1281"/>
    </location>
</feature>
<dbReference type="PROSITE" id="PS50839">
    <property type="entry name" value="CHASE"/>
    <property type="match status" value="1"/>
</dbReference>
<proteinExistence type="predicted"/>
<dbReference type="CDD" id="cd00130">
    <property type="entry name" value="PAS"/>
    <property type="match status" value="3"/>
</dbReference>
<comment type="caution">
    <text evidence="23">The sequence shown here is derived from an EMBL/GenBank/DDBJ whole genome shotgun (WGS) entry which is preliminary data.</text>
</comment>
<feature type="modified residue" description="4-aspartylphosphate" evidence="14">
    <location>
        <position position="1214"/>
    </location>
</feature>
<feature type="modified residue" description="Phosphohistidine" evidence="13">
    <location>
        <position position="1395"/>
    </location>
</feature>
<dbReference type="InterPro" id="IPR036097">
    <property type="entry name" value="HisK_dim/P_sf"/>
</dbReference>
<dbReference type="PROSITE" id="PS50113">
    <property type="entry name" value="PAC"/>
    <property type="match status" value="3"/>
</dbReference>
<evidence type="ECO:0000256" key="13">
    <source>
        <dbReference type="PROSITE-ProRule" id="PRU00110"/>
    </source>
</evidence>
<dbReference type="SMART" id="SM00086">
    <property type="entry name" value="PAC"/>
    <property type="match status" value="3"/>
</dbReference>
<dbReference type="SMART" id="SM01079">
    <property type="entry name" value="CHASE"/>
    <property type="match status" value="1"/>
</dbReference>
<dbReference type="Pfam" id="PF01627">
    <property type="entry name" value="Hpt"/>
    <property type="match status" value="1"/>
</dbReference>
<dbReference type="EC" id="2.7.13.3" evidence="3"/>
<dbReference type="PROSITE" id="PS50110">
    <property type="entry name" value="RESPONSE_REGULATORY"/>
    <property type="match status" value="2"/>
</dbReference>
<feature type="domain" description="PAC" evidence="20">
    <location>
        <begin position="415"/>
        <end position="467"/>
    </location>
</feature>
<keyword evidence="15" id="KW-0175">Coiled coil</keyword>
<accession>A0A366D0N0</accession>
<dbReference type="FunFam" id="1.10.287.130:FF:000002">
    <property type="entry name" value="Two-component osmosensing histidine kinase"/>
    <property type="match status" value="1"/>
</dbReference>
<dbReference type="Pfam" id="PF13426">
    <property type="entry name" value="PAS_9"/>
    <property type="match status" value="2"/>
</dbReference>
<evidence type="ECO:0000259" key="21">
    <source>
        <dbReference type="PROSITE" id="PS50839"/>
    </source>
</evidence>
<dbReference type="Gene3D" id="3.40.50.2300">
    <property type="match status" value="2"/>
</dbReference>
<dbReference type="Gene3D" id="3.30.450.20">
    <property type="entry name" value="PAS domain"/>
    <property type="match status" value="3"/>
</dbReference>
<name>A0A366D0N0_9GAMM</name>
<dbReference type="Gene3D" id="2.10.70.100">
    <property type="match status" value="1"/>
</dbReference>
<dbReference type="InterPro" id="IPR001789">
    <property type="entry name" value="Sig_transdc_resp-reg_receiver"/>
</dbReference>
<dbReference type="Gene3D" id="3.30.450.350">
    <property type="entry name" value="CHASE domain"/>
    <property type="match status" value="1"/>
</dbReference>
<evidence type="ECO:0000259" key="20">
    <source>
        <dbReference type="PROSITE" id="PS50113"/>
    </source>
</evidence>
<feature type="domain" description="Histidine kinase" evidence="17">
    <location>
        <begin position="776"/>
        <end position="997"/>
    </location>
</feature>
<evidence type="ECO:0000256" key="5">
    <source>
        <dbReference type="ARBA" id="ARBA00022679"/>
    </source>
</evidence>
<dbReference type="InterPro" id="IPR005467">
    <property type="entry name" value="His_kinase_dom"/>
</dbReference>
<dbReference type="Gene3D" id="3.30.565.10">
    <property type="entry name" value="Histidine kinase-like ATPase, C-terminal domain"/>
    <property type="match status" value="1"/>
</dbReference>
<dbReference type="Gene3D" id="1.10.287.130">
    <property type="match status" value="1"/>
</dbReference>
<dbReference type="OrthoDB" id="6110612at2"/>
<evidence type="ECO:0000256" key="7">
    <source>
        <dbReference type="ARBA" id="ARBA00022741"/>
    </source>
</evidence>
<feature type="transmembrane region" description="Helical" evidence="16">
    <location>
        <begin position="308"/>
        <end position="328"/>
    </location>
</feature>
<evidence type="ECO:0000256" key="14">
    <source>
        <dbReference type="PROSITE-ProRule" id="PRU00169"/>
    </source>
</evidence>
<dbReference type="PRINTS" id="PR00344">
    <property type="entry name" value="BCTRLSENSOR"/>
</dbReference>
<evidence type="ECO:0000313" key="23">
    <source>
        <dbReference type="EMBL" id="RBO83496.1"/>
    </source>
</evidence>
<gene>
    <name evidence="23" type="ORF">DFP76_104315</name>
</gene>
<dbReference type="SUPFAM" id="SSF55785">
    <property type="entry name" value="PYP-like sensor domain (PAS domain)"/>
    <property type="match status" value="3"/>
</dbReference>